<feature type="signal peptide" evidence="1">
    <location>
        <begin position="1"/>
        <end position="18"/>
    </location>
</feature>
<evidence type="ECO:0000256" key="1">
    <source>
        <dbReference type="SAM" id="SignalP"/>
    </source>
</evidence>
<dbReference type="AlphaFoldDB" id="A0A9D9EH91"/>
<reference evidence="3" key="1">
    <citation type="submission" date="2020-10" db="EMBL/GenBank/DDBJ databases">
        <authorList>
            <person name="Gilroy R."/>
        </authorList>
    </citation>
    <scope>NUCLEOTIDE SEQUENCE</scope>
    <source>
        <strain evidence="3">20514</strain>
    </source>
</reference>
<protein>
    <submittedName>
        <fullName evidence="3">PepSY-like domain-containing protein</fullName>
    </submittedName>
</protein>
<dbReference type="Proteomes" id="UP000810252">
    <property type="component" value="Unassembled WGS sequence"/>
</dbReference>
<evidence type="ECO:0000313" key="4">
    <source>
        <dbReference type="Proteomes" id="UP000810252"/>
    </source>
</evidence>
<reference evidence="3" key="2">
    <citation type="journal article" date="2021" name="PeerJ">
        <title>Extensive microbial diversity within the chicken gut microbiome revealed by metagenomics and culture.</title>
        <authorList>
            <person name="Gilroy R."/>
            <person name="Ravi A."/>
            <person name="Getino M."/>
            <person name="Pursley I."/>
            <person name="Horton D.L."/>
            <person name="Alikhan N.F."/>
            <person name="Baker D."/>
            <person name="Gharbi K."/>
            <person name="Hall N."/>
            <person name="Watson M."/>
            <person name="Adriaenssens E.M."/>
            <person name="Foster-Nyarko E."/>
            <person name="Jarju S."/>
            <person name="Secka A."/>
            <person name="Antonio M."/>
            <person name="Oren A."/>
            <person name="Chaudhuri R.R."/>
            <person name="La Ragione R."/>
            <person name="Hildebrand F."/>
            <person name="Pallen M.J."/>
        </authorList>
    </citation>
    <scope>NUCLEOTIDE SEQUENCE</scope>
    <source>
        <strain evidence="3">20514</strain>
    </source>
</reference>
<name>A0A9D9EH91_9BACT</name>
<keyword evidence="1" id="KW-0732">Signal</keyword>
<gene>
    <name evidence="3" type="ORF">IAC29_02070</name>
</gene>
<dbReference type="InterPro" id="IPR021533">
    <property type="entry name" value="PepSY-like"/>
</dbReference>
<evidence type="ECO:0000259" key="2">
    <source>
        <dbReference type="Pfam" id="PF11396"/>
    </source>
</evidence>
<dbReference type="SUPFAM" id="SSF160574">
    <property type="entry name" value="BT0923-like"/>
    <property type="match status" value="1"/>
</dbReference>
<feature type="chain" id="PRO_5038343743" evidence="1">
    <location>
        <begin position="19"/>
        <end position="145"/>
    </location>
</feature>
<organism evidence="3 4">
    <name type="scientific">Candidatus Cryptobacteroides merdigallinarum</name>
    <dbReference type="NCBI Taxonomy" id="2840770"/>
    <lineage>
        <taxon>Bacteria</taxon>
        <taxon>Pseudomonadati</taxon>
        <taxon>Bacteroidota</taxon>
        <taxon>Bacteroidia</taxon>
        <taxon>Bacteroidales</taxon>
        <taxon>Candidatus Cryptobacteroides</taxon>
    </lineage>
</organism>
<sequence>MKKLALFFAALFAGITLFQGCEETKIKFEKLPGAAQTFITQYFPGIDVVFAEKERDNGTRHYNVRLADGTELDFDADGNWTSVDCEYSILPSGILSSGIETYIATNYPDAKAYKVEKEFGGFEVWITGGRALVFNANGEYVRESR</sequence>
<dbReference type="Pfam" id="PF11396">
    <property type="entry name" value="PepSY_like"/>
    <property type="match status" value="1"/>
</dbReference>
<dbReference type="EMBL" id="JADIMQ010000030">
    <property type="protein sequence ID" value="MBO8448041.1"/>
    <property type="molecule type" value="Genomic_DNA"/>
</dbReference>
<accession>A0A9D9EH91</accession>
<evidence type="ECO:0000313" key="3">
    <source>
        <dbReference type="EMBL" id="MBO8448041.1"/>
    </source>
</evidence>
<comment type="caution">
    <text evidence="3">The sequence shown here is derived from an EMBL/GenBank/DDBJ whole genome shotgun (WGS) entry which is preliminary data.</text>
</comment>
<dbReference type="Gene3D" id="3.40.1420.30">
    <property type="match status" value="1"/>
</dbReference>
<feature type="domain" description="Putative beta-lactamase-inhibitor-like PepSY-like" evidence="2">
    <location>
        <begin position="61"/>
        <end position="139"/>
    </location>
</feature>
<dbReference type="PROSITE" id="PS51257">
    <property type="entry name" value="PROKAR_LIPOPROTEIN"/>
    <property type="match status" value="1"/>
</dbReference>
<proteinExistence type="predicted"/>